<dbReference type="Proteomes" id="UP000023152">
    <property type="component" value="Unassembled WGS sequence"/>
</dbReference>
<protein>
    <submittedName>
        <fullName evidence="2">Uncharacterized protein</fullName>
    </submittedName>
</protein>
<dbReference type="AlphaFoldDB" id="X6NYF2"/>
<gene>
    <name evidence="2" type="ORF">RFI_06108</name>
</gene>
<comment type="caution">
    <text evidence="2">The sequence shown here is derived from an EMBL/GenBank/DDBJ whole genome shotgun (WGS) entry which is preliminary data.</text>
</comment>
<organism evidence="2 3">
    <name type="scientific">Reticulomyxa filosa</name>
    <dbReference type="NCBI Taxonomy" id="46433"/>
    <lineage>
        <taxon>Eukaryota</taxon>
        <taxon>Sar</taxon>
        <taxon>Rhizaria</taxon>
        <taxon>Retaria</taxon>
        <taxon>Foraminifera</taxon>
        <taxon>Monothalamids</taxon>
        <taxon>Reticulomyxidae</taxon>
        <taxon>Reticulomyxa</taxon>
    </lineage>
</organism>
<dbReference type="EMBL" id="ASPP01005182">
    <property type="protein sequence ID" value="ETO31011.1"/>
    <property type="molecule type" value="Genomic_DNA"/>
</dbReference>
<proteinExistence type="predicted"/>
<keyword evidence="3" id="KW-1185">Reference proteome</keyword>
<evidence type="ECO:0000256" key="1">
    <source>
        <dbReference type="SAM" id="MobiDB-lite"/>
    </source>
</evidence>
<feature type="region of interest" description="Disordered" evidence="1">
    <location>
        <begin position="94"/>
        <end position="115"/>
    </location>
</feature>
<evidence type="ECO:0000313" key="3">
    <source>
        <dbReference type="Proteomes" id="UP000023152"/>
    </source>
</evidence>
<accession>X6NYF2</accession>
<reference evidence="2 3" key="1">
    <citation type="journal article" date="2013" name="Curr. Biol.">
        <title>The Genome of the Foraminiferan Reticulomyxa filosa.</title>
        <authorList>
            <person name="Glockner G."/>
            <person name="Hulsmann N."/>
            <person name="Schleicher M."/>
            <person name="Noegel A.A."/>
            <person name="Eichinger L."/>
            <person name="Gallinger C."/>
            <person name="Pawlowski J."/>
            <person name="Sierra R."/>
            <person name="Euteneuer U."/>
            <person name="Pillet L."/>
            <person name="Moustafa A."/>
            <person name="Platzer M."/>
            <person name="Groth M."/>
            <person name="Szafranski K."/>
            <person name="Schliwa M."/>
        </authorList>
    </citation>
    <scope>NUCLEOTIDE SEQUENCE [LARGE SCALE GENOMIC DNA]</scope>
</reference>
<name>X6NYF2_RETFI</name>
<sequence length="115" mass="13321">MQSSASLQKLFANERRENNINSDEQYATAQKDIVFENEDRFNQNTESFAYGPKCAATTNDISQAILELEKEIQTAVTAIQKGFFIQNNAVKNEKEEKRLKNINNSEEKEKQEYYD</sequence>
<evidence type="ECO:0000313" key="2">
    <source>
        <dbReference type="EMBL" id="ETO31011.1"/>
    </source>
</evidence>